<dbReference type="Gene3D" id="3.40.630.30">
    <property type="match status" value="1"/>
</dbReference>
<dbReference type="Pfam" id="PF13527">
    <property type="entry name" value="Acetyltransf_9"/>
    <property type="match status" value="1"/>
</dbReference>
<dbReference type="Proteomes" id="UP000094869">
    <property type="component" value="Unassembled WGS sequence"/>
</dbReference>
<dbReference type="PATRIC" id="fig|1432052.4.peg.2384"/>
<dbReference type="GO" id="GO:0016747">
    <property type="term" value="F:acyltransferase activity, transferring groups other than amino-acyl groups"/>
    <property type="evidence" value="ECO:0007669"/>
    <property type="project" value="InterPro"/>
</dbReference>
<dbReference type="CDD" id="cd04301">
    <property type="entry name" value="NAT_SF"/>
    <property type="match status" value="1"/>
</dbReference>
<evidence type="ECO:0000313" key="6">
    <source>
        <dbReference type="Proteomes" id="UP000094271"/>
    </source>
</evidence>
<evidence type="ECO:0000259" key="1">
    <source>
        <dbReference type="PROSITE" id="PS51186"/>
    </source>
</evidence>
<dbReference type="SUPFAM" id="SSF55729">
    <property type="entry name" value="Acyl-CoA N-acyltransferases (Nat)"/>
    <property type="match status" value="1"/>
</dbReference>
<reference evidence="4 7" key="2">
    <citation type="submission" date="2016-08" db="EMBL/GenBank/DDBJ databases">
        <title>Characterization of Isolates of Eisenbergiella tayi Derived from Blood Cultures, Using Whole Genome Sequencing.</title>
        <authorList>
            <person name="Bernier A.-M."/>
            <person name="Burdz T."/>
            <person name="Wiebe D."/>
            <person name="Bernard K."/>
        </authorList>
    </citation>
    <scope>NUCLEOTIDE SEQUENCE [LARGE SCALE GENOMIC DNA]</scope>
    <source>
        <strain evidence="4 7">NML120146</strain>
    </source>
</reference>
<reference evidence="2 5" key="1">
    <citation type="submission" date="2016-07" db="EMBL/GenBank/DDBJ databases">
        <title>Characterization of isolates of Eisenbergiella tayi derived from blood cultures, using whole genome sequencing.</title>
        <authorList>
            <person name="Burdz T."/>
            <person name="Wiebe D."/>
            <person name="Huynh C."/>
            <person name="Bernard K."/>
        </authorList>
    </citation>
    <scope>NUCLEOTIDE SEQUENCE [LARGE SCALE GENOMIC DNA]</scope>
    <source>
        <strain evidence="2 5">NML 110608</strain>
    </source>
</reference>
<accession>A0A1E3ACS3</accession>
<gene>
    <name evidence="3" type="ORF">BEI59_11685</name>
    <name evidence="2" type="ORF">BEI61_02130</name>
    <name evidence="4" type="ORF">BEI63_17375</name>
</gene>
<evidence type="ECO:0000313" key="5">
    <source>
        <dbReference type="Proteomes" id="UP000094067"/>
    </source>
</evidence>
<dbReference type="OrthoDB" id="119498at2"/>
<dbReference type="RefSeq" id="WP_050018503.1">
    <property type="nucleotide sequence ID" value="NZ_DAWDRA010000207.1"/>
</dbReference>
<dbReference type="Proteomes" id="UP000094271">
    <property type="component" value="Unassembled WGS sequence"/>
</dbReference>
<sequence length="149" mass="17221">MQIIEYFEDGQKEHWIKEIEGFSWGAAKYLAKLLRENSFEDTLGKNGKLFLLIDGEKIVSFVTLTHQDCIADESLFPWLGFVFTAPEYRGRRYSELLIEHACGEAAKAGSHTVYLATDHIGFYEKYGFVYKENRPDTGGEDSRIYYKQL</sequence>
<name>A0A1E3ACS3_9FIRM</name>
<dbReference type="InterPro" id="IPR016181">
    <property type="entry name" value="Acyl_CoA_acyltransferase"/>
</dbReference>
<protein>
    <submittedName>
        <fullName evidence="2">Acetyltransferase (GNAT) family protein</fullName>
    </submittedName>
</protein>
<organism evidence="2 5">
    <name type="scientific">Eisenbergiella tayi</name>
    <dbReference type="NCBI Taxonomy" id="1432052"/>
    <lineage>
        <taxon>Bacteria</taxon>
        <taxon>Bacillati</taxon>
        <taxon>Bacillota</taxon>
        <taxon>Clostridia</taxon>
        <taxon>Lachnospirales</taxon>
        <taxon>Lachnospiraceae</taxon>
        <taxon>Eisenbergiella</taxon>
    </lineage>
</organism>
<dbReference type="PROSITE" id="PS51186">
    <property type="entry name" value="GNAT"/>
    <property type="match status" value="1"/>
</dbReference>
<dbReference type="InterPro" id="IPR000182">
    <property type="entry name" value="GNAT_dom"/>
</dbReference>
<dbReference type="EMBL" id="MEHA01000007">
    <property type="protein sequence ID" value="ODR52165.1"/>
    <property type="molecule type" value="Genomic_DNA"/>
</dbReference>
<keyword evidence="7" id="KW-1185">Reference proteome</keyword>
<proteinExistence type="predicted"/>
<evidence type="ECO:0000313" key="4">
    <source>
        <dbReference type="EMBL" id="ODR54706.1"/>
    </source>
</evidence>
<dbReference type="AlphaFoldDB" id="A0A1E3ACS3"/>
<comment type="caution">
    <text evidence="2">The sequence shown here is derived from an EMBL/GenBank/DDBJ whole genome shotgun (WGS) entry which is preliminary data.</text>
</comment>
<dbReference type="EMBL" id="MCGH01000002">
    <property type="protein sequence ID" value="ODM06241.1"/>
    <property type="molecule type" value="Genomic_DNA"/>
</dbReference>
<evidence type="ECO:0000313" key="7">
    <source>
        <dbReference type="Proteomes" id="UP000094869"/>
    </source>
</evidence>
<evidence type="ECO:0000313" key="3">
    <source>
        <dbReference type="EMBL" id="ODR52165.1"/>
    </source>
</evidence>
<reference evidence="3 6" key="3">
    <citation type="submission" date="2016-08" db="EMBL/GenBank/DDBJ databases">
        <authorList>
            <person name="Seilhamer J.J."/>
        </authorList>
    </citation>
    <scope>NUCLEOTIDE SEQUENCE [LARGE SCALE GENOMIC DNA]</scope>
    <source>
        <strain evidence="3 6">NML150140-1</strain>
    </source>
</reference>
<dbReference type="Proteomes" id="UP000094067">
    <property type="component" value="Unassembled WGS sequence"/>
</dbReference>
<feature type="domain" description="N-acetyltransferase" evidence="1">
    <location>
        <begin position="1"/>
        <end position="149"/>
    </location>
</feature>
<dbReference type="EMBL" id="MEHD01000025">
    <property type="protein sequence ID" value="ODR54706.1"/>
    <property type="molecule type" value="Genomic_DNA"/>
</dbReference>
<evidence type="ECO:0000313" key="2">
    <source>
        <dbReference type="EMBL" id="ODM06241.1"/>
    </source>
</evidence>
<keyword evidence="2" id="KW-0808">Transferase</keyword>